<proteinExistence type="predicted"/>
<evidence type="ECO:0000256" key="1">
    <source>
        <dbReference type="SAM" id="MobiDB-lite"/>
    </source>
</evidence>
<dbReference type="Gene3D" id="1.10.472.80">
    <property type="entry name" value="Ypt/Rab-GAP domain of gyp1p, domain 3"/>
    <property type="match status" value="1"/>
</dbReference>
<protein>
    <submittedName>
        <fullName evidence="3">Uncharacterized protein LOC116950238</fullName>
    </submittedName>
</protein>
<dbReference type="InterPro" id="IPR035969">
    <property type="entry name" value="Rab-GAP_TBC_sf"/>
</dbReference>
<keyword evidence="2" id="KW-1185">Reference proteome</keyword>
<dbReference type="GeneID" id="116950238"/>
<dbReference type="KEGG" id="pmrn:116950238"/>
<dbReference type="RefSeq" id="XP_032823762.1">
    <property type="nucleotide sequence ID" value="XM_032967871.1"/>
</dbReference>
<organism evidence="2 3">
    <name type="scientific">Petromyzon marinus</name>
    <name type="common">Sea lamprey</name>
    <dbReference type="NCBI Taxonomy" id="7757"/>
    <lineage>
        <taxon>Eukaryota</taxon>
        <taxon>Metazoa</taxon>
        <taxon>Chordata</taxon>
        <taxon>Craniata</taxon>
        <taxon>Vertebrata</taxon>
        <taxon>Cyclostomata</taxon>
        <taxon>Hyperoartia</taxon>
        <taxon>Petromyzontiformes</taxon>
        <taxon>Petromyzontidae</taxon>
        <taxon>Petromyzon</taxon>
    </lineage>
</organism>
<feature type="compositionally biased region" description="Polar residues" evidence="1">
    <location>
        <begin position="615"/>
        <end position="627"/>
    </location>
</feature>
<dbReference type="Proteomes" id="UP001318040">
    <property type="component" value="Chromosome 38"/>
</dbReference>
<name>A0AAJ7X7D3_PETMA</name>
<evidence type="ECO:0000313" key="2">
    <source>
        <dbReference type="Proteomes" id="UP001318040"/>
    </source>
</evidence>
<accession>A0AAJ7X7D3</accession>
<evidence type="ECO:0000313" key="3">
    <source>
        <dbReference type="RefSeq" id="XP_032823762.1"/>
    </source>
</evidence>
<gene>
    <name evidence="3" type="primary">LOC116950238</name>
</gene>
<feature type="compositionally biased region" description="Basic residues" evidence="1">
    <location>
        <begin position="650"/>
        <end position="665"/>
    </location>
</feature>
<dbReference type="AlphaFoldDB" id="A0AAJ7X7D3"/>
<dbReference type="SUPFAM" id="SSF47923">
    <property type="entry name" value="Ypt/Rab-GAP domain of gyp1p"/>
    <property type="match status" value="1"/>
</dbReference>
<feature type="region of interest" description="Disordered" evidence="1">
    <location>
        <begin position="573"/>
        <end position="665"/>
    </location>
</feature>
<sequence>MAAGSVYPDPAGLDPAVVDPVWLWRCKRRVQDTKEWTAFAEQLSRGVQLQLSEGRVASLGDLSEAEKSLLVERAMSSLQGGDVYKSVVAKVASSLDEQLVQQVAVEVADDRVRPRSRVQVVQELLKSGLVSILHKWPELRSKLGVLFNHPLPSGIREPVWHLYLANARERTDFLARFTGDPASVQSTQDAEIFLRCESLLFSEPTFRQLASSKATARTMRSVLSYYHTRKRPPGVLLDSEYLLVVPLVRVRLGRGARVEPQMSVMAHLMEEFLTFMESRPAYMTSSWTKGTEHGEAEPMLQQIASTLVNIDKDLAVAVQKAFGQAGEIPKEAVMIGLVALLQPVVRVLFVGFLQLEVLLYVWDQYILGLEQPAYDCLPAFCLCLLLLLRDQLLTCDNPSRMMDTLRTNGPSLTVHDFQVTIVKHFYDQLSRDLNKWNVDELLELDPAYSMDVPSLWMRLAAVEPLTEQADATHKARHPLGAERVEWQAERLPGDWRRGDLRDRNRRSGLRHEDGRVQRLMEDSQRMEWEQRQSLEEQLAQERYARYKMLREAEEQMGRLRGEMERLQRRQPLSGYYPDRSLPPSLPPWGSAGPDHFPRVANGWSGSDRTALPRLPQNSHGTATQWHTATDRRLDTPAEGDPESQPGAATRTRHGHDKRGNRTGTA</sequence>
<reference evidence="3" key="1">
    <citation type="submission" date="2025-08" db="UniProtKB">
        <authorList>
            <consortium name="RefSeq"/>
        </authorList>
    </citation>
    <scope>IDENTIFICATION</scope>
    <source>
        <tissue evidence="3">Sperm</tissue>
    </source>
</reference>